<protein>
    <submittedName>
        <fullName evidence="4">Uncharacterized protein</fullName>
    </submittedName>
</protein>
<feature type="non-terminal residue" evidence="4">
    <location>
        <position position="1"/>
    </location>
</feature>
<dbReference type="PANTHER" id="PTHR31334">
    <property type="entry name" value="SMITH-MAGENIS SYNDROME REGION GENE 8 PROTEIN"/>
    <property type="match status" value="1"/>
</dbReference>
<reference evidence="4" key="1">
    <citation type="submission" date="2021-02" db="EMBL/GenBank/DDBJ databases">
        <authorList>
            <person name="Dougan E. K."/>
            <person name="Rhodes N."/>
            <person name="Thang M."/>
            <person name="Chan C."/>
        </authorList>
    </citation>
    <scope>NUCLEOTIDE SEQUENCE</scope>
</reference>
<evidence type="ECO:0000256" key="3">
    <source>
        <dbReference type="SAM" id="MobiDB-lite"/>
    </source>
</evidence>
<dbReference type="GO" id="GO:0032045">
    <property type="term" value="C:guanyl-nucleotide exchange factor complex"/>
    <property type="evidence" value="ECO:0007669"/>
    <property type="project" value="TreeGrafter"/>
</dbReference>
<sequence length="251" mass="26574">MTSADLEATTIVGATPRPNAADRELLEALVQVQRSADVAGVTGAARPPAPAASLGHWAPLLASVGLDSEAVRRKPQARRLRRLQPWSPIDAKHLEALKQELALGSSYVVGGSSSSCAAPVRSRSRPICSPETALQPQGVTSGSCDDSNKTNSNSNDNNKNNNNNNNKSNNNNSNKNNDNNKNNSDNNSDSDSSECDEHCSQRSLRCWDPLAHLAAESLVPLHRLLSACGAQQPASAARAEVQQLALEALGK</sequence>
<dbReference type="GO" id="GO:0005737">
    <property type="term" value="C:cytoplasm"/>
    <property type="evidence" value="ECO:0007669"/>
    <property type="project" value="UniProtKB-SubCell"/>
</dbReference>
<gene>
    <name evidence="4" type="ORF">PGLA1383_LOCUS33635</name>
</gene>
<feature type="compositionally biased region" description="Low complexity" evidence="3">
    <location>
        <begin position="149"/>
        <end position="190"/>
    </location>
</feature>
<keyword evidence="2" id="KW-0963">Cytoplasm</keyword>
<keyword evidence="5" id="KW-1185">Reference proteome</keyword>
<evidence type="ECO:0000313" key="4">
    <source>
        <dbReference type="EMBL" id="CAE8615930.1"/>
    </source>
</evidence>
<dbReference type="AlphaFoldDB" id="A0A813FR31"/>
<dbReference type="EMBL" id="CAJNNV010025750">
    <property type="protein sequence ID" value="CAE8615930.1"/>
    <property type="molecule type" value="Genomic_DNA"/>
</dbReference>
<comment type="subcellular location">
    <subcellularLocation>
        <location evidence="1">Cytoplasm</location>
    </subcellularLocation>
</comment>
<organism evidence="4 5">
    <name type="scientific">Polarella glacialis</name>
    <name type="common">Dinoflagellate</name>
    <dbReference type="NCBI Taxonomy" id="89957"/>
    <lineage>
        <taxon>Eukaryota</taxon>
        <taxon>Sar</taxon>
        <taxon>Alveolata</taxon>
        <taxon>Dinophyceae</taxon>
        <taxon>Suessiales</taxon>
        <taxon>Suessiaceae</taxon>
        <taxon>Polarella</taxon>
    </lineage>
</organism>
<feature type="compositionally biased region" description="Polar residues" evidence="3">
    <location>
        <begin position="132"/>
        <end position="144"/>
    </location>
</feature>
<dbReference type="Proteomes" id="UP000654075">
    <property type="component" value="Unassembled WGS sequence"/>
</dbReference>
<evidence type="ECO:0000256" key="2">
    <source>
        <dbReference type="ARBA" id="ARBA00022490"/>
    </source>
</evidence>
<accession>A0A813FR31</accession>
<evidence type="ECO:0000313" key="5">
    <source>
        <dbReference type="Proteomes" id="UP000654075"/>
    </source>
</evidence>
<evidence type="ECO:0000256" key="1">
    <source>
        <dbReference type="ARBA" id="ARBA00004496"/>
    </source>
</evidence>
<comment type="caution">
    <text evidence="4">The sequence shown here is derived from an EMBL/GenBank/DDBJ whole genome shotgun (WGS) entry which is preliminary data.</text>
</comment>
<dbReference type="PANTHER" id="PTHR31334:SF1">
    <property type="entry name" value="GUANINE NUCLEOTIDE EXCHANGE PROTEIN SMCR8"/>
    <property type="match status" value="1"/>
</dbReference>
<name>A0A813FR31_POLGL</name>
<proteinExistence type="predicted"/>
<feature type="region of interest" description="Disordered" evidence="3">
    <location>
        <begin position="111"/>
        <end position="194"/>
    </location>
</feature>